<dbReference type="AlphaFoldDB" id="A0AAU9VL91"/>
<dbReference type="Proteomes" id="UP001159428">
    <property type="component" value="Unassembled WGS sequence"/>
</dbReference>
<proteinExistence type="predicted"/>
<organism evidence="1 2">
    <name type="scientific">Pocillopora meandrina</name>
    <dbReference type="NCBI Taxonomy" id="46732"/>
    <lineage>
        <taxon>Eukaryota</taxon>
        <taxon>Metazoa</taxon>
        <taxon>Cnidaria</taxon>
        <taxon>Anthozoa</taxon>
        <taxon>Hexacorallia</taxon>
        <taxon>Scleractinia</taxon>
        <taxon>Astrocoeniina</taxon>
        <taxon>Pocilloporidae</taxon>
        <taxon>Pocillopora</taxon>
    </lineage>
</organism>
<gene>
    <name evidence="1" type="ORF">PMEA_00000046</name>
</gene>
<evidence type="ECO:0000313" key="1">
    <source>
        <dbReference type="EMBL" id="CAH3031352.1"/>
    </source>
</evidence>
<comment type="caution">
    <text evidence="1">The sequence shown here is derived from an EMBL/GenBank/DDBJ whole genome shotgun (WGS) entry which is preliminary data.</text>
</comment>
<accession>A0AAU9VL91</accession>
<dbReference type="EMBL" id="CALNXJ010000001">
    <property type="protein sequence ID" value="CAH3031352.1"/>
    <property type="molecule type" value="Genomic_DNA"/>
</dbReference>
<sequence>FLSPRTGIVNKKPSRYRMADDDVNRWHHYILDITDYAKTSLCRILVTPRVYSNLIPYDPTKLGGPWYWDLVNDEHYCLQRVLGYDGEERPFVTEFWRESDFIGLSVPGPDWSVIHDVEFIRSATSCASKGEIEDAELLVLSWVQSQSEKFIRSLSGIEGLGQSRLQRALRDTLKELPSISKKFDHSCEPNTIYVHNDAVATLAHSPPRESFCREVGISGSLVFVKACLGLLCQSQNLNDLREYLVGNPVSLQALFQWLLD</sequence>
<feature type="non-terminal residue" evidence="1">
    <location>
        <position position="1"/>
    </location>
</feature>
<evidence type="ECO:0000313" key="2">
    <source>
        <dbReference type="Proteomes" id="UP001159428"/>
    </source>
</evidence>
<keyword evidence="2" id="KW-1185">Reference proteome</keyword>
<protein>
    <submittedName>
        <fullName evidence="1">Uncharacterized protein</fullName>
    </submittedName>
</protein>
<reference evidence="1 2" key="1">
    <citation type="submission" date="2022-05" db="EMBL/GenBank/DDBJ databases">
        <authorList>
            <consortium name="Genoscope - CEA"/>
            <person name="William W."/>
        </authorList>
    </citation>
    <scope>NUCLEOTIDE SEQUENCE [LARGE SCALE GENOMIC DNA]</scope>
</reference>
<name>A0AAU9VL91_9CNID</name>